<dbReference type="PANTHER" id="PTHR43591">
    <property type="entry name" value="METHYLTRANSFERASE"/>
    <property type="match status" value="1"/>
</dbReference>
<gene>
    <name evidence="2" type="ORF">PCAMFM013_S020g000229</name>
</gene>
<dbReference type="AlphaFoldDB" id="A0A0G4PKX4"/>
<dbReference type="Proteomes" id="UP000053732">
    <property type="component" value="Unassembled WGS sequence"/>
</dbReference>
<sequence>MDKSIEIDPVYYDHGRDDYVDSDFASETTSLSSSVYRGVFENGRRYQTVREGASWFPSDEQQFESLEAGHLLCILLDADTDNPLYQAPLKDPKVYTYTQRQKNHGKPPLTKCKQILDIGTGRGNWAIDVADIFPNATVRGVDLFPPPGDWLPPNCIMEVDDVLQEWTWRQPFDLIHMRQLIGAFTPVEWDGLFAQCYKNLTPGGWIEQIEGDPRIHCSDSSMAPDSSMVQFTEAVFRAGQEWNHPLDTLDTMRAAMEKAGFVDIHEKSYRWPVGPWARDPTLKEVGRLHYHQWTAGMEGWGMYLLTKFGVPVPWTKEEVLVLLAKVRKELQDPHIHMWQYARRVWGRKPTEEEEEEKEKEGGKVKSEEVDAKYSAM</sequence>
<proteinExistence type="predicted"/>
<feature type="region of interest" description="Disordered" evidence="1">
    <location>
        <begin position="347"/>
        <end position="376"/>
    </location>
</feature>
<keyword evidence="3" id="KW-1185">Reference proteome</keyword>
<dbReference type="SUPFAM" id="SSF53335">
    <property type="entry name" value="S-adenosyl-L-methionine-dependent methyltransferases"/>
    <property type="match status" value="1"/>
</dbReference>
<feature type="compositionally biased region" description="Basic and acidic residues" evidence="1">
    <location>
        <begin position="358"/>
        <end position="376"/>
    </location>
</feature>
<evidence type="ECO:0000313" key="3">
    <source>
        <dbReference type="Proteomes" id="UP000053732"/>
    </source>
</evidence>
<dbReference type="InterPro" id="IPR029063">
    <property type="entry name" value="SAM-dependent_MTases_sf"/>
</dbReference>
<name>A0A0G4PKX4_PENC3</name>
<reference evidence="2 3" key="1">
    <citation type="journal article" date="2014" name="Nat. Commun.">
        <title>Multiple recent horizontal transfers of a large genomic region in cheese making fungi.</title>
        <authorList>
            <person name="Cheeseman K."/>
            <person name="Ropars J."/>
            <person name="Renault P."/>
            <person name="Dupont J."/>
            <person name="Gouzy J."/>
            <person name="Branca A."/>
            <person name="Abraham A.L."/>
            <person name="Ceppi M."/>
            <person name="Conseiller E."/>
            <person name="Debuchy R."/>
            <person name="Malagnac F."/>
            <person name="Goarin A."/>
            <person name="Silar P."/>
            <person name="Lacoste S."/>
            <person name="Sallet E."/>
            <person name="Bensimon A."/>
            <person name="Giraud T."/>
            <person name="Brygoo Y."/>
        </authorList>
    </citation>
    <scope>NUCLEOTIDE SEQUENCE [LARGE SCALE GENOMIC DNA]</scope>
    <source>
        <strain evidence="3">FM 013</strain>
    </source>
</reference>
<evidence type="ECO:0000313" key="2">
    <source>
        <dbReference type="EMBL" id="CRL27070.1"/>
    </source>
</evidence>
<protein>
    <submittedName>
        <fullName evidence="2">Str. FM013</fullName>
    </submittedName>
</protein>
<dbReference type="GO" id="GO:0008168">
    <property type="term" value="F:methyltransferase activity"/>
    <property type="evidence" value="ECO:0007669"/>
    <property type="project" value="TreeGrafter"/>
</dbReference>
<dbReference type="Gene3D" id="3.40.50.150">
    <property type="entry name" value="Vaccinia Virus protein VP39"/>
    <property type="match status" value="1"/>
</dbReference>
<dbReference type="CDD" id="cd02440">
    <property type="entry name" value="AdoMet_MTases"/>
    <property type="match status" value="1"/>
</dbReference>
<organism evidence="2 3">
    <name type="scientific">Penicillium camemberti (strain FM 013)</name>
    <dbReference type="NCBI Taxonomy" id="1429867"/>
    <lineage>
        <taxon>Eukaryota</taxon>
        <taxon>Fungi</taxon>
        <taxon>Dikarya</taxon>
        <taxon>Ascomycota</taxon>
        <taxon>Pezizomycotina</taxon>
        <taxon>Eurotiomycetes</taxon>
        <taxon>Eurotiomycetidae</taxon>
        <taxon>Eurotiales</taxon>
        <taxon>Aspergillaceae</taxon>
        <taxon>Penicillium</taxon>
    </lineage>
</organism>
<accession>A0A0G4PKX4</accession>
<dbReference type="PANTHER" id="PTHR43591:SF10">
    <property type="entry name" value="ABC TRANSMEMBRANE TYPE-1 DOMAIN-CONTAINING PROTEIN-RELATED"/>
    <property type="match status" value="1"/>
</dbReference>
<evidence type="ECO:0000256" key="1">
    <source>
        <dbReference type="SAM" id="MobiDB-lite"/>
    </source>
</evidence>
<dbReference type="STRING" id="1429867.A0A0G4PKX4"/>
<dbReference type="Pfam" id="PF13489">
    <property type="entry name" value="Methyltransf_23"/>
    <property type="match status" value="1"/>
</dbReference>
<dbReference type="EMBL" id="HG793153">
    <property type="protein sequence ID" value="CRL27070.1"/>
    <property type="molecule type" value="Genomic_DNA"/>
</dbReference>